<accession>A0A2W0HPG9</accession>
<feature type="binding site" evidence="4">
    <location>
        <position position="85"/>
    </location>
    <ligand>
        <name>S-adenosyl-L-methionine</name>
        <dbReference type="ChEBI" id="CHEBI:59789"/>
    </ligand>
</feature>
<dbReference type="InterPro" id="IPR002935">
    <property type="entry name" value="SAM_O-MeTrfase"/>
</dbReference>
<dbReference type="Proteomes" id="UP000248066">
    <property type="component" value="Unassembled WGS sequence"/>
</dbReference>
<dbReference type="InterPro" id="IPR050362">
    <property type="entry name" value="Cation-dep_OMT"/>
</dbReference>
<dbReference type="InterPro" id="IPR043675">
    <property type="entry name" value="TrmR_methyltr"/>
</dbReference>
<comment type="subunit">
    <text evidence="4">Homodimer.</text>
</comment>
<dbReference type="SUPFAM" id="SSF53335">
    <property type="entry name" value="S-adenosyl-L-methionine-dependent methyltransferases"/>
    <property type="match status" value="1"/>
</dbReference>
<comment type="catalytic activity">
    <reaction evidence="4">
        <text>5-hydroxyuridine(34) in tRNA + S-adenosyl-L-methionine = 5-methoxyuridine(34) in tRNA + S-adenosyl-L-homocysteine + H(+)</text>
        <dbReference type="Rhea" id="RHEA:60524"/>
        <dbReference type="Rhea" id="RHEA-COMP:13381"/>
        <dbReference type="Rhea" id="RHEA-COMP:15591"/>
        <dbReference type="ChEBI" id="CHEBI:15378"/>
        <dbReference type="ChEBI" id="CHEBI:57856"/>
        <dbReference type="ChEBI" id="CHEBI:59789"/>
        <dbReference type="ChEBI" id="CHEBI:136877"/>
        <dbReference type="ChEBI" id="CHEBI:143860"/>
    </reaction>
</comment>
<comment type="similarity">
    <text evidence="4">Belongs to the class I-like SAM-binding methyltransferase superfamily. Cation-dependent O-methyltransferase family.</text>
</comment>
<dbReference type="GO" id="GO:0008757">
    <property type="term" value="F:S-adenosylmethionine-dependent methyltransferase activity"/>
    <property type="evidence" value="ECO:0007669"/>
    <property type="project" value="TreeGrafter"/>
</dbReference>
<keyword evidence="4" id="KW-0460">Magnesium</keyword>
<dbReference type="GO" id="GO:0000287">
    <property type="term" value="F:magnesium ion binding"/>
    <property type="evidence" value="ECO:0007669"/>
    <property type="project" value="UniProtKB-UniRule"/>
</dbReference>
<dbReference type="InterPro" id="IPR029063">
    <property type="entry name" value="SAM-dependent_MTases_sf"/>
</dbReference>
<evidence type="ECO:0000313" key="6">
    <source>
        <dbReference type="Proteomes" id="UP000248066"/>
    </source>
</evidence>
<evidence type="ECO:0000256" key="2">
    <source>
        <dbReference type="ARBA" id="ARBA00022679"/>
    </source>
</evidence>
<dbReference type="EC" id="2.1.1.-" evidence="4"/>
<evidence type="ECO:0000256" key="4">
    <source>
        <dbReference type="HAMAP-Rule" id="MF_02217"/>
    </source>
</evidence>
<feature type="binding site" evidence="4">
    <location>
        <position position="159"/>
    </location>
    <ligand>
        <name>Mg(2+)</name>
        <dbReference type="ChEBI" id="CHEBI:18420"/>
    </ligand>
</feature>
<dbReference type="GO" id="GO:0008171">
    <property type="term" value="F:O-methyltransferase activity"/>
    <property type="evidence" value="ECO:0007669"/>
    <property type="project" value="InterPro"/>
</dbReference>
<dbReference type="Gene3D" id="3.40.50.150">
    <property type="entry name" value="Vaccinia Virus protein VP39"/>
    <property type="match status" value="1"/>
</dbReference>
<dbReference type="GO" id="GO:0016300">
    <property type="term" value="F:tRNA (uridine) methyltransferase activity"/>
    <property type="evidence" value="ECO:0007669"/>
    <property type="project" value="UniProtKB-UniRule"/>
</dbReference>
<dbReference type="PANTHER" id="PTHR10509:SF14">
    <property type="entry name" value="CAFFEOYL-COA O-METHYLTRANSFERASE 3-RELATED"/>
    <property type="match status" value="1"/>
</dbReference>
<feature type="binding site" evidence="4">
    <location>
        <begin position="113"/>
        <end position="114"/>
    </location>
    <ligand>
        <name>S-adenosyl-L-methionine</name>
        <dbReference type="ChEBI" id="CHEBI:59789"/>
    </ligand>
</feature>
<evidence type="ECO:0000256" key="3">
    <source>
        <dbReference type="ARBA" id="ARBA00022691"/>
    </source>
</evidence>
<evidence type="ECO:0000313" key="5">
    <source>
        <dbReference type="EMBL" id="PYZ98779.1"/>
    </source>
</evidence>
<feature type="binding site" evidence="4">
    <location>
        <position position="133"/>
    </location>
    <ligand>
        <name>Mg(2+)</name>
        <dbReference type="ChEBI" id="CHEBI:18420"/>
    </ligand>
</feature>
<keyword evidence="2 4" id="KW-0808">Transferase</keyword>
<feature type="binding site" evidence="4">
    <location>
        <position position="133"/>
    </location>
    <ligand>
        <name>S-adenosyl-L-methionine</name>
        <dbReference type="ChEBI" id="CHEBI:59789"/>
    </ligand>
</feature>
<dbReference type="Pfam" id="PF01596">
    <property type="entry name" value="Methyltransf_3"/>
    <property type="match status" value="1"/>
</dbReference>
<dbReference type="PROSITE" id="PS51682">
    <property type="entry name" value="SAM_OMT_I"/>
    <property type="match status" value="1"/>
</dbReference>
<name>A0A2W0HPG9_9BACI</name>
<feature type="binding site" evidence="4">
    <location>
        <position position="160"/>
    </location>
    <ligand>
        <name>Mg(2+)</name>
        <dbReference type="ChEBI" id="CHEBI:18420"/>
    </ligand>
</feature>
<comment type="function">
    <text evidence="4">Catalyzes the methylation of 5-hydroxyuridine (ho5U) to form 5-methoxyuridine (mo5U) at position 34 in tRNAs.</text>
</comment>
<dbReference type="RefSeq" id="WP_110518934.1">
    <property type="nucleotide sequence ID" value="NZ_PDOF01000001.1"/>
</dbReference>
<dbReference type="OrthoDB" id="9799672at2"/>
<dbReference type="PANTHER" id="PTHR10509">
    <property type="entry name" value="O-METHYLTRANSFERASE-RELATED"/>
    <property type="match status" value="1"/>
</dbReference>
<keyword evidence="4" id="KW-0819">tRNA processing</keyword>
<protein>
    <recommendedName>
        <fullName evidence="4">tRNA 5-hydroxyuridine methyltransferase</fullName>
        <ecNumber evidence="4">2.1.1.-</ecNumber>
    </recommendedName>
    <alternativeName>
        <fullName evidence="4">ho5U methyltransferase</fullName>
    </alternativeName>
</protein>
<dbReference type="AlphaFoldDB" id="A0A2W0HPG9"/>
<keyword evidence="4" id="KW-0479">Metal-binding</keyword>
<keyword evidence="1 4" id="KW-0489">Methyltransferase</keyword>
<keyword evidence="3 4" id="KW-0949">S-adenosyl-L-methionine</keyword>
<feature type="binding site" evidence="4">
    <location>
        <position position="38"/>
    </location>
    <ligand>
        <name>S-adenosyl-L-methionine</name>
        <dbReference type="ChEBI" id="CHEBI:59789"/>
    </ligand>
</feature>
<proteinExistence type="inferred from homology"/>
<dbReference type="EMBL" id="PDOF01000001">
    <property type="protein sequence ID" value="PYZ98779.1"/>
    <property type="molecule type" value="Genomic_DNA"/>
</dbReference>
<dbReference type="GO" id="GO:0030488">
    <property type="term" value="P:tRNA methylation"/>
    <property type="evidence" value="ECO:0007669"/>
    <property type="project" value="UniProtKB-UniRule"/>
</dbReference>
<keyword evidence="6" id="KW-1185">Reference proteome</keyword>
<feature type="binding site" evidence="4">
    <location>
        <position position="68"/>
    </location>
    <ligand>
        <name>S-adenosyl-L-methionine</name>
        <dbReference type="ChEBI" id="CHEBI:59789"/>
    </ligand>
</feature>
<reference evidence="5 6" key="1">
    <citation type="submission" date="2017-10" db="EMBL/GenBank/DDBJ databases">
        <title>Bacillus sp. nov., a halophilic bacterium isolated from a Yangshapao Lake.</title>
        <authorList>
            <person name="Wang H."/>
        </authorList>
    </citation>
    <scope>NUCLEOTIDE SEQUENCE [LARGE SCALE GENOMIC DNA]</scope>
    <source>
        <strain evidence="5 6">YSP-3</strain>
    </source>
</reference>
<dbReference type="HAMAP" id="MF_02217">
    <property type="entry name" value="TrmR_methyltr"/>
    <property type="match status" value="1"/>
</dbReference>
<comment type="caution">
    <text evidence="5">The sequence shown here is derived from an EMBL/GenBank/DDBJ whole genome shotgun (WGS) entry which is preliminary data.</text>
</comment>
<dbReference type="CDD" id="cd02440">
    <property type="entry name" value="AdoMet_MTases"/>
    <property type="match status" value="1"/>
</dbReference>
<evidence type="ECO:0000256" key="1">
    <source>
        <dbReference type="ARBA" id="ARBA00022603"/>
    </source>
</evidence>
<gene>
    <name evidence="4" type="primary">trmR</name>
    <name evidence="5" type="ORF">CR205_09460</name>
</gene>
<sequence>MDRYTSKTEQYIESLIRPRTGTAAEIEVAAKADRVPIMEPAGMEAILQLLSLQNPESVLEIGTAIGYSSLRFAEQIPDARIVTIERDTERIRQAVAYHKQAGLLDRIVIIEGDALETGDTVKSHGPFDALFIDAAKGQYSRFFELYEPMVRPGGVIFSDNILFKGFVAGEKEPEKKRIKTMVSRLQNFNTGIMEDDRFHSMIYPVGDGLMVSIKKHDESK</sequence>
<organism evidence="5 6">
    <name type="scientific">Alteribacter lacisalsi</name>
    <dbReference type="NCBI Taxonomy" id="2045244"/>
    <lineage>
        <taxon>Bacteria</taxon>
        <taxon>Bacillati</taxon>
        <taxon>Bacillota</taxon>
        <taxon>Bacilli</taxon>
        <taxon>Bacillales</taxon>
        <taxon>Bacillaceae</taxon>
        <taxon>Alteribacter</taxon>
    </lineage>
</organism>